<dbReference type="AlphaFoldDB" id="A0A413SXU4"/>
<comment type="caution">
    <text evidence="1">The sequence shown here is derived from an EMBL/GenBank/DDBJ whole genome shotgun (WGS) entry which is preliminary data.</text>
</comment>
<reference evidence="1 2" key="1">
    <citation type="submission" date="2018-08" db="EMBL/GenBank/DDBJ databases">
        <title>A genome reference for cultivated species of the human gut microbiota.</title>
        <authorList>
            <person name="Zou Y."/>
            <person name="Xue W."/>
            <person name="Luo G."/>
        </authorList>
    </citation>
    <scope>NUCLEOTIDE SEQUENCE [LARGE SCALE GENOMIC DNA]</scope>
    <source>
        <strain evidence="1 2">AM42-38</strain>
    </source>
</reference>
<accession>A0A413SXU4</accession>
<name>A0A413SXU4_9BACT</name>
<dbReference type="Proteomes" id="UP000283855">
    <property type="component" value="Unassembled WGS sequence"/>
</dbReference>
<dbReference type="EMBL" id="QSFT01000024">
    <property type="protein sequence ID" value="RHA74388.1"/>
    <property type="molecule type" value="Genomic_DNA"/>
</dbReference>
<organism evidence="1 2">
    <name type="scientific">Phocaeicola coprophilus</name>
    <dbReference type="NCBI Taxonomy" id="387090"/>
    <lineage>
        <taxon>Bacteria</taxon>
        <taxon>Pseudomonadati</taxon>
        <taxon>Bacteroidota</taxon>
        <taxon>Bacteroidia</taxon>
        <taxon>Bacteroidales</taxon>
        <taxon>Bacteroidaceae</taxon>
        <taxon>Phocaeicola</taxon>
    </lineage>
</organism>
<sequence>MRFRYFLLLMFAGSFVSLYAQENIRKDTIRMDGDSLRNFSGEEVLSSPVSGRGTDVRKVDVQLPEYPDSGKINIPLSGSVHVPPYFINRSPMFYGDYSTSGQIAPGFYGSGSQTTLPGFGRMNQAAFGYQYALTDYLEVQAGVSAIKYSFPMSVGASFGASGSLIYHPSGRFRLTAFGTFTPADRYGFHQNSYGLTMGYDFTDRLGIEAGVRRYYDPQRGWQTAPVVTPYYKFNKFTLGVDVGGILYEVLRNMVVRNRQGNSPTIMPPGR</sequence>
<gene>
    <name evidence="1" type="ORF">DW921_10870</name>
</gene>
<evidence type="ECO:0000313" key="2">
    <source>
        <dbReference type="Proteomes" id="UP000283855"/>
    </source>
</evidence>
<protein>
    <recommendedName>
        <fullName evidence="3">Porin family protein</fullName>
    </recommendedName>
</protein>
<evidence type="ECO:0008006" key="3">
    <source>
        <dbReference type="Google" id="ProtNLM"/>
    </source>
</evidence>
<proteinExistence type="predicted"/>
<evidence type="ECO:0000313" key="1">
    <source>
        <dbReference type="EMBL" id="RHA74388.1"/>
    </source>
</evidence>
<dbReference type="SUPFAM" id="SSF56935">
    <property type="entry name" value="Porins"/>
    <property type="match status" value="1"/>
</dbReference>